<name>A0ACC1QR50_9HYPO</name>
<sequence length="367" mass="39189">MVVDAKDVGLERLRVVVERGARDDEDGRVDKERKGEERGAELDDGVLEAVLDGGLGGDVEDLLLASLAGRAVGHDGLVGDEALLGVVLLQSRLDDARPEEQAVRHDGGAEDAAGLVQGRRLDELLGGEVPAEDVPDARFLDEGELDAEAHDDADDEGADKQLKQAQALHRAVRAVKDEDEHDVDDGERDARDERQLGDEQVERDGGANDFRQVRRDDGHLGEAVEQVVEPARAKGAARRRQVVAGDGAELDGQALEQDGEEVAEKHDEEQAVLVRGARGDVGRVVARVDIGDRDHEARAHKLAVVDEALLDLVQPRPDVPVADGAQARGRGGDGVAAGERRARRLGLEGHDAGAALGGRRGRHRRGG</sequence>
<accession>A0ACC1QR50</accession>
<reference evidence="1" key="1">
    <citation type="submission" date="2022-07" db="EMBL/GenBank/DDBJ databases">
        <title>Genome Sequence of Lecanicillium saksenae.</title>
        <authorList>
            <person name="Buettner E."/>
        </authorList>
    </citation>
    <scope>NUCLEOTIDE SEQUENCE</scope>
    <source>
        <strain evidence="1">VT-O1</strain>
    </source>
</reference>
<comment type="caution">
    <text evidence="1">The sequence shown here is derived from an EMBL/GenBank/DDBJ whole genome shotgun (WGS) entry which is preliminary data.</text>
</comment>
<gene>
    <name evidence="1" type="ORF">NLG97_g7037</name>
</gene>
<keyword evidence="2" id="KW-1185">Reference proteome</keyword>
<proteinExistence type="predicted"/>
<evidence type="ECO:0000313" key="2">
    <source>
        <dbReference type="Proteomes" id="UP001148737"/>
    </source>
</evidence>
<protein>
    <submittedName>
        <fullName evidence="1">Uncharacterized protein</fullName>
    </submittedName>
</protein>
<dbReference type="EMBL" id="JANAKD010001022">
    <property type="protein sequence ID" value="KAJ3484503.1"/>
    <property type="molecule type" value="Genomic_DNA"/>
</dbReference>
<dbReference type="Proteomes" id="UP001148737">
    <property type="component" value="Unassembled WGS sequence"/>
</dbReference>
<evidence type="ECO:0000313" key="1">
    <source>
        <dbReference type="EMBL" id="KAJ3484503.1"/>
    </source>
</evidence>
<organism evidence="1 2">
    <name type="scientific">Lecanicillium saksenae</name>
    <dbReference type="NCBI Taxonomy" id="468837"/>
    <lineage>
        <taxon>Eukaryota</taxon>
        <taxon>Fungi</taxon>
        <taxon>Dikarya</taxon>
        <taxon>Ascomycota</taxon>
        <taxon>Pezizomycotina</taxon>
        <taxon>Sordariomycetes</taxon>
        <taxon>Hypocreomycetidae</taxon>
        <taxon>Hypocreales</taxon>
        <taxon>Cordycipitaceae</taxon>
        <taxon>Lecanicillium</taxon>
    </lineage>
</organism>